<feature type="transmembrane region" description="Helical" evidence="2">
    <location>
        <begin position="132"/>
        <end position="153"/>
    </location>
</feature>
<evidence type="ECO:0000256" key="2">
    <source>
        <dbReference type="SAM" id="Phobius"/>
    </source>
</evidence>
<gene>
    <name evidence="3" type="ORF">POF43_008225</name>
</gene>
<protein>
    <submittedName>
        <fullName evidence="3">ABC transporter permease subunit</fullName>
    </submittedName>
</protein>
<dbReference type="Proteomes" id="UP001156398">
    <property type="component" value="Unassembled WGS sequence"/>
</dbReference>
<feature type="transmembrane region" description="Helical" evidence="2">
    <location>
        <begin position="229"/>
        <end position="250"/>
    </location>
</feature>
<evidence type="ECO:0000313" key="4">
    <source>
        <dbReference type="Proteomes" id="UP001156398"/>
    </source>
</evidence>
<feature type="transmembrane region" description="Helical" evidence="2">
    <location>
        <begin position="50"/>
        <end position="71"/>
    </location>
</feature>
<dbReference type="EMBL" id="JAAGKO020000008">
    <property type="protein sequence ID" value="MDI5962698.1"/>
    <property type="molecule type" value="Genomic_DNA"/>
</dbReference>
<comment type="caution">
    <text evidence="3">The sequence shown here is derived from an EMBL/GenBank/DDBJ whole genome shotgun (WGS) entry which is preliminary data.</text>
</comment>
<keyword evidence="4" id="KW-1185">Reference proteome</keyword>
<reference evidence="3 4" key="1">
    <citation type="submission" date="2023-05" db="EMBL/GenBank/DDBJ databases">
        <title>Streptantibioticus silvisoli sp. nov., acidotolerant actinomycetes 1 from pine litter.</title>
        <authorList>
            <person name="Swiecimska M."/>
            <person name="Golinska P."/>
            <person name="Sangal V."/>
            <person name="Wachnowicz B."/>
            <person name="Goodfellow M."/>
        </authorList>
    </citation>
    <scope>NUCLEOTIDE SEQUENCE [LARGE SCALE GENOMIC DNA]</scope>
    <source>
        <strain evidence="3 4">SL54</strain>
    </source>
</reference>
<dbReference type="PANTHER" id="PTHR37305:SF1">
    <property type="entry name" value="MEMBRANE PROTEIN"/>
    <property type="match status" value="1"/>
</dbReference>
<evidence type="ECO:0000256" key="1">
    <source>
        <dbReference type="SAM" id="MobiDB-lite"/>
    </source>
</evidence>
<keyword evidence="2" id="KW-1133">Transmembrane helix</keyword>
<name>A0ABT6VW34_9ACTN</name>
<dbReference type="PANTHER" id="PTHR37305">
    <property type="entry name" value="INTEGRAL MEMBRANE PROTEIN-RELATED"/>
    <property type="match status" value="1"/>
</dbReference>
<feature type="transmembrane region" description="Helical" evidence="2">
    <location>
        <begin position="200"/>
        <end position="222"/>
    </location>
</feature>
<organism evidence="3 4">
    <name type="scientific">Streptantibioticus silvisoli</name>
    <dbReference type="NCBI Taxonomy" id="2705255"/>
    <lineage>
        <taxon>Bacteria</taxon>
        <taxon>Bacillati</taxon>
        <taxon>Actinomycetota</taxon>
        <taxon>Actinomycetes</taxon>
        <taxon>Kitasatosporales</taxon>
        <taxon>Streptomycetaceae</taxon>
        <taxon>Streptantibioticus</taxon>
    </lineage>
</organism>
<accession>A0ABT6VW34</accession>
<dbReference type="RefSeq" id="WP_271324826.1">
    <property type="nucleotide sequence ID" value="NZ_JAAGKO020000008.1"/>
</dbReference>
<dbReference type="Pfam" id="PF12730">
    <property type="entry name" value="ABC2_membrane_4"/>
    <property type="match status" value="1"/>
</dbReference>
<feature type="transmembrane region" description="Helical" evidence="2">
    <location>
        <begin position="289"/>
        <end position="307"/>
    </location>
</feature>
<keyword evidence="2" id="KW-0812">Transmembrane</keyword>
<feature type="transmembrane region" description="Helical" evidence="2">
    <location>
        <begin position="83"/>
        <end position="105"/>
    </location>
</feature>
<proteinExistence type="predicted"/>
<feature type="region of interest" description="Disordered" evidence="1">
    <location>
        <begin position="1"/>
        <end position="23"/>
    </location>
</feature>
<keyword evidence="2" id="KW-0472">Membrane</keyword>
<sequence length="312" mass="31783">MTTPYQAPTAPWPDGAGPGGYTSPIPVTPTGLGNALRSEWTKIRTVRSTMWTLGVLLVLVIGIGLLVAGVMSGTSDLSPQPALSAGFFGVLLGSLCVITLGVLVVTSEYGTGMMRTTLTACPSRSRMLTAKALVFCAVAFVTTTVAAAVVALADSALLTGGNGAGAVPAPPMCATPGAQQVSCGHGQALGGMLAPTTDQWLRATVGIGLYVALLGLLSLAVGTMLRHSAGAITTMLGLVLLPLILALFMAGNSLEPVRNALIEYCVPNGIATLYDNAFMSTGPQGWDPLWILLAVTAVALGGAYAVLDKRDV</sequence>
<evidence type="ECO:0000313" key="3">
    <source>
        <dbReference type="EMBL" id="MDI5962698.1"/>
    </source>
</evidence>